<dbReference type="AlphaFoldDB" id="A0AAN8TWG9"/>
<dbReference type="Pfam" id="PF02362">
    <property type="entry name" value="B3"/>
    <property type="match status" value="1"/>
</dbReference>
<evidence type="ECO:0000256" key="3">
    <source>
        <dbReference type="ARBA" id="ARBA00023125"/>
    </source>
</evidence>
<gene>
    <name evidence="8" type="ORF">RDI58_008483</name>
</gene>
<sequence length="344" mass="39232">MEQVNEACDKCKKDCLLIHRKRVPSFCKTMTDKSCLQVLILPPKFARSVSHLADQVTHVEDSSGLRWRVTVCYYQGLLAIQQGWPKFASQHRLDVGDLLVFQYAPGQHFTVQIFDTNGCEKIIFCCDTGKGKKRATTHMEETTRVRDSQYDHEDGRFCLHQSRFEMPASKPLAEVLLPLCEAGIKATGMVSRPAEDIPLLGPKDKKSKRASQFDSGEEEANGNEKVIKSKPAGLGDTPSFPAINYSCLVSINGRDFLELPESWRDLLKRPMRERWIIFLRGPDKRIWPTYYTSRLPPYYSSRPSVDVLTRGWKDVAAAYGMNAEDHCLFQLADQQNHIFDIRKI</sequence>
<feature type="region of interest" description="Disordered" evidence="6">
    <location>
        <begin position="195"/>
        <end position="233"/>
    </location>
</feature>
<dbReference type="SMART" id="SM01019">
    <property type="entry name" value="B3"/>
    <property type="match status" value="1"/>
</dbReference>
<dbReference type="CDD" id="cd10017">
    <property type="entry name" value="B3_DNA"/>
    <property type="match status" value="1"/>
</dbReference>
<comment type="subcellular location">
    <subcellularLocation>
        <location evidence="1">Nucleus</location>
    </subcellularLocation>
</comment>
<keyword evidence="2" id="KW-0805">Transcription regulation</keyword>
<evidence type="ECO:0000256" key="2">
    <source>
        <dbReference type="ARBA" id="ARBA00023015"/>
    </source>
</evidence>
<evidence type="ECO:0000256" key="1">
    <source>
        <dbReference type="ARBA" id="ARBA00004123"/>
    </source>
</evidence>
<dbReference type="PROSITE" id="PS50863">
    <property type="entry name" value="B3"/>
    <property type="match status" value="1"/>
</dbReference>
<keyword evidence="4" id="KW-0804">Transcription</keyword>
<evidence type="ECO:0000256" key="6">
    <source>
        <dbReference type="SAM" id="MobiDB-lite"/>
    </source>
</evidence>
<dbReference type="InterPro" id="IPR003340">
    <property type="entry name" value="B3_DNA-bd"/>
</dbReference>
<organism evidence="8 9">
    <name type="scientific">Solanum bulbocastanum</name>
    <name type="common">Wild potato</name>
    <dbReference type="NCBI Taxonomy" id="147425"/>
    <lineage>
        <taxon>Eukaryota</taxon>
        <taxon>Viridiplantae</taxon>
        <taxon>Streptophyta</taxon>
        <taxon>Embryophyta</taxon>
        <taxon>Tracheophyta</taxon>
        <taxon>Spermatophyta</taxon>
        <taxon>Magnoliopsida</taxon>
        <taxon>eudicotyledons</taxon>
        <taxon>Gunneridae</taxon>
        <taxon>Pentapetalae</taxon>
        <taxon>asterids</taxon>
        <taxon>lamiids</taxon>
        <taxon>Solanales</taxon>
        <taxon>Solanaceae</taxon>
        <taxon>Solanoideae</taxon>
        <taxon>Solaneae</taxon>
        <taxon>Solanum</taxon>
    </lineage>
</organism>
<evidence type="ECO:0000256" key="4">
    <source>
        <dbReference type="ARBA" id="ARBA00023163"/>
    </source>
</evidence>
<feature type="domain" description="TF-B3" evidence="7">
    <location>
        <begin position="39"/>
        <end position="117"/>
    </location>
</feature>
<dbReference type="PANTHER" id="PTHR31391">
    <property type="entry name" value="B3 DOMAIN-CONTAINING PROTEIN OS11G0197600-RELATED"/>
    <property type="match status" value="1"/>
</dbReference>
<dbReference type="GO" id="GO:0005634">
    <property type="term" value="C:nucleus"/>
    <property type="evidence" value="ECO:0007669"/>
    <property type="project" value="UniProtKB-SubCell"/>
</dbReference>
<proteinExistence type="predicted"/>
<dbReference type="InterPro" id="IPR015300">
    <property type="entry name" value="DNA-bd_pseudobarrel_sf"/>
</dbReference>
<evidence type="ECO:0000313" key="9">
    <source>
        <dbReference type="Proteomes" id="UP001371456"/>
    </source>
</evidence>
<keyword evidence="5" id="KW-0539">Nucleus</keyword>
<accession>A0AAN8TWG9</accession>
<evidence type="ECO:0000313" key="8">
    <source>
        <dbReference type="EMBL" id="KAK6795030.1"/>
    </source>
</evidence>
<evidence type="ECO:0000256" key="5">
    <source>
        <dbReference type="ARBA" id="ARBA00023242"/>
    </source>
</evidence>
<evidence type="ECO:0000259" key="7">
    <source>
        <dbReference type="PROSITE" id="PS50863"/>
    </source>
</evidence>
<dbReference type="InterPro" id="IPR044837">
    <property type="entry name" value="REM16-like"/>
</dbReference>
<dbReference type="SUPFAM" id="SSF101936">
    <property type="entry name" value="DNA-binding pseudobarrel domain"/>
    <property type="match status" value="2"/>
</dbReference>
<reference evidence="8 9" key="1">
    <citation type="submission" date="2024-02" db="EMBL/GenBank/DDBJ databases">
        <title>de novo genome assembly of Solanum bulbocastanum strain 11H21.</title>
        <authorList>
            <person name="Hosaka A.J."/>
        </authorList>
    </citation>
    <scope>NUCLEOTIDE SEQUENCE [LARGE SCALE GENOMIC DNA]</scope>
    <source>
        <tissue evidence="8">Young leaves</tissue>
    </source>
</reference>
<dbReference type="EMBL" id="JBANQN010000003">
    <property type="protein sequence ID" value="KAK6795030.1"/>
    <property type="molecule type" value="Genomic_DNA"/>
</dbReference>
<dbReference type="GO" id="GO:0003677">
    <property type="term" value="F:DNA binding"/>
    <property type="evidence" value="ECO:0007669"/>
    <property type="project" value="UniProtKB-KW"/>
</dbReference>
<dbReference type="PANTHER" id="PTHR31391:SF124">
    <property type="entry name" value="TF-B3 DOMAIN-CONTAINING PROTEIN"/>
    <property type="match status" value="1"/>
</dbReference>
<keyword evidence="9" id="KW-1185">Reference proteome</keyword>
<dbReference type="Gene3D" id="2.40.330.10">
    <property type="entry name" value="DNA-binding pseudobarrel domain"/>
    <property type="match status" value="2"/>
</dbReference>
<name>A0AAN8TWG9_SOLBU</name>
<comment type="caution">
    <text evidence="8">The sequence shown here is derived from an EMBL/GenBank/DDBJ whole genome shotgun (WGS) entry which is preliminary data.</text>
</comment>
<protein>
    <recommendedName>
        <fullName evidence="7">TF-B3 domain-containing protein</fullName>
    </recommendedName>
</protein>
<keyword evidence="3" id="KW-0238">DNA-binding</keyword>
<dbReference type="Proteomes" id="UP001371456">
    <property type="component" value="Unassembled WGS sequence"/>
</dbReference>